<sequence>MRNLMDRSIKGVALAAVAVASTYGVSWAEDEYNPYGTPGGKYGGPHPLFATSEPFIFYHNVGLLELFVCNVGRVGNGQLNGLSDQVSAGWRGGEYLYIGAMWIGAIASDNLAYVSTGGYEFELLPELNPIDTMYTAYEGITNGNRPGFSTQPDDDNDGVTDEEFLNGIDDDGDTLIDEDYAAVSQQMYSCQYYDYTELAKSLNPEHRPLNVRVQQRSYAWSTSGSNEFVGFDFDIINDGFETLRQVYLGFFVDSDAGPKDAEGYWTDDAVALYSTDSLITDPTIGTTCEDRVSHEQVNCGEAEYNLDIMYMWDVPDDGNTATGGDVDGYFGGMFLGHTTDAFGVRAPAEVEMHTARFFSGSNPYPAGDPTNDAERYDLLQSGERSRRPSQQPGDYRYTFAAGPFAEVLPGERLQLQVAFVIGAGKDGMIRNAINAQRIYNGAWKDVDQNLATGVDGAETCLHALAPGEPQFWRDPCDSNNVTQRTIKEVECIPENYVDADCNCCTPITDGNETLVHWVGSVAPPPPGTNLDPNDWDFDDPNGDPNAPSGIGVYAPDGDHKVIIQWDNLSELTADVASRSILFTGYKVWRVEGWNRPVGAVGPAPTDWQLIADLSYDPRDGEGEESESYLPKFADANFDSAACQESGDCELVVTGATGADSLKQYRPVGYYTYVDSAGLKNGMYYFYDVTSYSIVPLDSLNTTELEGLPAAVEAQAVIPKWGAVEGGSLDGVFVVPNPYITGGEANGGNPAGWDLVPSDKDPTGTRIAFAGLPDRECKIKIFTLSGDLVRTINHDGRSGTAFWDLISRNGQDVVSGVYLYAIEAGNEHKIGRFVIIK</sequence>
<dbReference type="AlphaFoldDB" id="A0A956NAZ5"/>
<evidence type="ECO:0008006" key="4">
    <source>
        <dbReference type="Google" id="ProtNLM"/>
    </source>
</evidence>
<organism evidence="2 3">
    <name type="scientific">Eiseniibacteriota bacterium</name>
    <dbReference type="NCBI Taxonomy" id="2212470"/>
    <lineage>
        <taxon>Bacteria</taxon>
        <taxon>Candidatus Eiseniibacteriota</taxon>
    </lineage>
</organism>
<name>A0A956NAZ5_UNCEI</name>
<reference evidence="2" key="1">
    <citation type="submission" date="2020-04" db="EMBL/GenBank/DDBJ databases">
        <authorList>
            <person name="Zhang T."/>
        </authorList>
    </citation>
    <scope>NUCLEOTIDE SEQUENCE</scope>
    <source>
        <strain evidence="2">HKST-UBA02</strain>
    </source>
</reference>
<gene>
    <name evidence="2" type="ORF">KDA27_04350</name>
</gene>
<accession>A0A956NAZ5</accession>
<dbReference type="Proteomes" id="UP000739538">
    <property type="component" value="Unassembled WGS sequence"/>
</dbReference>
<feature type="chain" id="PRO_5037832741" description="T9SS type A sorting domain-containing protein" evidence="1">
    <location>
        <begin position="29"/>
        <end position="836"/>
    </location>
</feature>
<protein>
    <recommendedName>
        <fullName evidence="4">T9SS type A sorting domain-containing protein</fullName>
    </recommendedName>
</protein>
<evidence type="ECO:0000256" key="1">
    <source>
        <dbReference type="SAM" id="SignalP"/>
    </source>
</evidence>
<reference evidence="2" key="2">
    <citation type="journal article" date="2021" name="Microbiome">
        <title>Successional dynamics and alternative stable states in a saline activated sludge microbial community over 9 years.</title>
        <authorList>
            <person name="Wang Y."/>
            <person name="Ye J."/>
            <person name="Ju F."/>
            <person name="Liu L."/>
            <person name="Boyd J.A."/>
            <person name="Deng Y."/>
            <person name="Parks D.H."/>
            <person name="Jiang X."/>
            <person name="Yin X."/>
            <person name="Woodcroft B.J."/>
            <person name="Tyson G.W."/>
            <person name="Hugenholtz P."/>
            <person name="Polz M.F."/>
            <person name="Zhang T."/>
        </authorList>
    </citation>
    <scope>NUCLEOTIDE SEQUENCE</scope>
    <source>
        <strain evidence="2">HKST-UBA02</strain>
    </source>
</reference>
<evidence type="ECO:0000313" key="3">
    <source>
        <dbReference type="Proteomes" id="UP000739538"/>
    </source>
</evidence>
<evidence type="ECO:0000313" key="2">
    <source>
        <dbReference type="EMBL" id="MCA9755011.1"/>
    </source>
</evidence>
<keyword evidence="1" id="KW-0732">Signal</keyword>
<comment type="caution">
    <text evidence="2">The sequence shown here is derived from an EMBL/GenBank/DDBJ whole genome shotgun (WGS) entry which is preliminary data.</text>
</comment>
<proteinExistence type="predicted"/>
<feature type="signal peptide" evidence="1">
    <location>
        <begin position="1"/>
        <end position="28"/>
    </location>
</feature>
<dbReference type="EMBL" id="JAGQHS010000014">
    <property type="protein sequence ID" value="MCA9755011.1"/>
    <property type="molecule type" value="Genomic_DNA"/>
</dbReference>
<dbReference type="Gene3D" id="2.60.40.4070">
    <property type="match status" value="1"/>
</dbReference>